<dbReference type="GO" id="GO:0043130">
    <property type="term" value="F:ubiquitin binding"/>
    <property type="evidence" value="ECO:0007669"/>
    <property type="project" value="InterPro"/>
</dbReference>
<dbReference type="GO" id="GO:0031267">
    <property type="term" value="F:small GTPase binding"/>
    <property type="evidence" value="ECO:0007669"/>
    <property type="project" value="InterPro"/>
</dbReference>
<dbReference type="GO" id="GO:0034394">
    <property type="term" value="P:protein localization to cell surface"/>
    <property type="evidence" value="ECO:0007669"/>
    <property type="project" value="TreeGrafter"/>
</dbReference>
<dbReference type="PROSITE" id="PS50909">
    <property type="entry name" value="GAT"/>
    <property type="match status" value="1"/>
</dbReference>
<dbReference type="AlphaFoldDB" id="A0A060YUH9"/>
<dbReference type="STRING" id="8022.A0A060YUH9"/>
<dbReference type="Pfam" id="PF03127">
    <property type="entry name" value="GAT"/>
    <property type="match status" value="1"/>
</dbReference>
<dbReference type="Proteomes" id="UP000193380">
    <property type="component" value="Unassembled WGS sequence"/>
</dbReference>
<reference evidence="2" key="2">
    <citation type="submission" date="2014-03" db="EMBL/GenBank/DDBJ databases">
        <authorList>
            <person name="Genoscope - CEA"/>
        </authorList>
    </citation>
    <scope>NUCLEOTIDE SEQUENCE</scope>
</reference>
<protein>
    <recommendedName>
        <fullName evidence="1">GAT domain-containing protein</fullName>
    </recommendedName>
</protein>
<gene>
    <name evidence="2" type="ORF">GSONMT00043540001</name>
</gene>
<dbReference type="InterPro" id="IPR027422">
    <property type="entry name" value="GGA1-3"/>
</dbReference>
<dbReference type="PANTHER" id="PTHR45905">
    <property type="entry name" value="GOLGI-LOCALIZED, GAMMA-ADAPTIN EAR CONTAINING, ARF BINDING PROTEIN"/>
    <property type="match status" value="1"/>
</dbReference>
<feature type="domain" description="GAT" evidence="1">
    <location>
        <begin position="1"/>
        <end position="55"/>
    </location>
</feature>
<sequence>MCLCLQDLYQSCEKMRPTLFRLASDTEDNDEALADILQANDSLTQVINLYRQLVKGEEVNGDSTAMPTLPGEREGHDLNLQASQRGRHTVLHTPIMFTHAQTEPQDIQHNQPGCFPVHFHRCVQCVSFSSFKTFDHKDRRLISPQEVAQPS</sequence>
<dbReference type="PANTHER" id="PTHR45905:SF4">
    <property type="entry name" value="ADP-RIBOSYLATION FACTOR-BINDING PROTEIN GGA1"/>
    <property type="match status" value="1"/>
</dbReference>
<dbReference type="InterPro" id="IPR038425">
    <property type="entry name" value="GAT_sf"/>
</dbReference>
<evidence type="ECO:0000313" key="3">
    <source>
        <dbReference type="Proteomes" id="UP000193380"/>
    </source>
</evidence>
<dbReference type="GO" id="GO:0035091">
    <property type="term" value="F:phosphatidylinositol binding"/>
    <property type="evidence" value="ECO:0007669"/>
    <property type="project" value="InterPro"/>
</dbReference>
<dbReference type="PaxDb" id="8022-A0A060YUH9"/>
<dbReference type="GO" id="GO:0005802">
    <property type="term" value="C:trans-Golgi network"/>
    <property type="evidence" value="ECO:0007669"/>
    <property type="project" value="InterPro"/>
</dbReference>
<reference evidence="2" key="1">
    <citation type="journal article" date="2014" name="Nat. Commun.">
        <title>The rainbow trout genome provides novel insights into evolution after whole-genome duplication in vertebrates.</title>
        <authorList>
            <person name="Berthelot C."/>
            <person name="Brunet F."/>
            <person name="Chalopin D."/>
            <person name="Juanchich A."/>
            <person name="Bernard M."/>
            <person name="Noel B."/>
            <person name="Bento P."/>
            <person name="Da Silva C."/>
            <person name="Labadie K."/>
            <person name="Alberti A."/>
            <person name="Aury J.M."/>
            <person name="Louis A."/>
            <person name="Dehais P."/>
            <person name="Bardou P."/>
            <person name="Montfort J."/>
            <person name="Klopp C."/>
            <person name="Cabau C."/>
            <person name="Gaspin C."/>
            <person name="Thorgaard G.H."/>
            <person name="Boussaha M."/>
            <person name="Quillet E."/>
            <person name="Guyomard R."/>
            <person name="Galiana D."/>
            <person name="Bobe J."/>
            <person name="Volff J.N."/>
            <person name="Genet C."/>
            <person name="Wincker P."/>
            <person name="Jaillon O."/>
            <person name="Roest Crollius H."/>
            <person name="Guiguen Y."/>
        </authorList>
    </citation>
    <scope>NUCLEOTIDE SEQUENCE [LARGE SCALE GENOMIC DNA]</scope>
</reference>
<dbReference type="GO" id="GO:0006886">
    <property type="term" value="P:intracellular protein transport"/>
    <property type="evidence" value="ECO:0007669"/>
    <property type="project" value="InterPro"/>
</dbReference>
<dbReference type="InterPro" id="IPR004152">
    <property type="entry name" value="GAT_dom"/>
</dbReference>
<name>A0A060YUH9_ONCMY</name>
<evidence type="ECO:0000259" key="1">
    <source>
        <dbReference type="PROSITE" id="PS50909"/>
    </source>
</evidence>
<accession>A0A060YUH9</accession>
<dbReference type="Gene3D" id="1.20.58.160">
    <property type="match status" value="1"/>
</dbReference>
<dbReference type="GO" id="GO:0006893">
    <property type="term" value="P:Golgi to plasma membrane transport"/>
    <property type="evidence" value="ECO:0007669"/>
    <property type="project" value="TreeGrafter"/>
</dbReference>
<proteinExistence type="predicted"/>
<dbReference type="SUPFAM" id="SSF89009">
    <property type="entry name" value="GAT-like domain"/>
    <property type="match status" value="1"/>
</dbReference>
<dbReference type="EMBL" id="FR921508">
    <property type="protein sequence ID" value="CDQ95538.1"/>
    <property type="molecule type" value="Genomic_DNA"/>
</dbReference>
<organism evidence="2 3">
    <name type="scientific">Oncorhynchus mykiss</name>
    <name type="common">Rainbow trout</name>
    <name type="synonym">Salmo gairdneri</name>
    <dbReference type="NCBI Taxonomy" id="8022"/>
    <lineage>
        <taxon>Eukaryota</taxon>
        <taxon>Metazoa</taxon>
        <taxon>Chordata</taxon>
        <taxon>Craniata</taxon>
        <taxon>Vertebrata</taxon>
        <taxon>Euteleostomi</taxon>
        <taxon>Actinopterygii</taxon>
        <taxon>Neopterygii</taxon>
        <taxon>Teleostei</taxon>
        <taxon>Protacanthopterygii</taxon>
        <taxon>Salmoniformes</taxon>
        <taxon>Salmonidae</taxon>
        <taxon>Salmoninae</taxon>
        <taxon>Oncorhynchus</taxon>
    </lineage>
</organism>
<evidence type="ECO:0000313" key="2">
    <source>
        <dbReference type="EMBL" id="CDQ95538.1"/>
    </source>
</evidence>